<evidence type="ECO:0008006" key="3">
    <source>
        <dbReference type="Google" id="ProtNLM"/>
    </source>
</evidence>
<reference evidence="1 2" key="1">
    <citation type="submission" date="2021-04" db="EMBL/GenBank/DDBJ databases">
        <title>Ruania sp. nov., isolated from sandy soil of mangrove forest.</title>
        <authorList>
            <person name="Ge X."/>
            <person name="Huang R."/>
            <person name="Liu W."/>
        </authorList>
    </citation>
    <scope>NUCLEOTIDE SEQUENCE [LARGE SCALE GENOMIC DNA]</scope>
    <source>
        <strain evidence="1 2">N2-46</strain>
    </source>
</reference>
<evidence type="ECO:0000313" key="2">
    <source>
        <dbReference type="Proteomes" id="UP000826651"/>
    </source>
</evidence>
<organism evidence="1 2">
    <name type="scientific">Occultella gossypii</name>
    <dbReference type="NCBI Taxonomy" id="2800820"/>
    <lineage>
        <taxon>Bacteria</taxon>
        <taxon>Bacillati</taxon>
        <taxon>Actinomycetota</taxon>
        <taxon>Actinomycetes</taxon>
        <taxon>Micrococcales</taxon>
        <taxon>Ruaniaceae</taxon>
        <taxon>Occultella</taxon>
    </lineage>
</organism>
<keyword evidence="2" id="KW-1185">Reference proteome</keyword>
<evidence type="ECO:0000313" key="1">
    <source>
        <dbReference type="EMBL" id="MBZ2197091.1"/>
    </source>
</evidence>
<dbReference type="RefSeq" id="WP_223406531.1">
    <property type="nucleotide sequence ID" value="NZ_JAGSHT010000012.1"/>
</dbReference>
<protein>
    <recommendedName>
        <fullName evidence="3">Alpha/beta hydrolase</fullName>
    </recommendedName>
</protein>
<dbReference type="SUPFAM" id="SSF53474">
    <property type="entry name" value="alpha/beta-Hydrolases"/>
    <property type="match status" value="1"/>
</dbReference>
<dbReference type="EMBL" id="JAGSHT010000012">
    <property type="protein sequence ID" value="MBZ2197091.1"/>
    <property type="molecule type" value="Genomic_DNA"/>
</dbReference>
<proteinExistence type="predicted"/>
<gene>
    <name evidence="1" type="ORF">KCQ71_13070</name>
</gene>
<comment type="caution">
    <text evidence="1">The sequence shown here is derived from an EMBL/GenBank/DDBJ whole genome shotgun (WGS) entry which is preliminary data.</text>
</comment>
<sequence length="187" mass="19855">MGHFEWGPPGDDDAPTAVMLPGGLYSVQGPLLYWCAELLVQRGWRVIAVEWPPEVTAAADPRREVEAELEAVTAAVGGSVDLVVAKSLGSHALPWAIRHGVPGVWLTPVLTDPAVHDALARAGSSHLAIGGAVDPMWAPAATLTTHARLETIDGADHSILIPFDWQESMRTQQALMTVIAAHIDGAR</sequence>
<dbReference type="Proteomes" id="UP000826651">
    <property type="component" value="Unassembled WGS sequence"/>
</dbReference>
<dbReference type="InterPro" id="IPR029058">
    <property type="entry name" value="AB_hydrolase_fold"/>
</dbReference>
<dbReference type="Gene3D" id="3.40.50.1820">
    <property type="entry name" value="alpha/beta hydrolase"/>
    <property type="match status" value="1"/>
</dbReference>
<accession>A0ABS7S9S1</accession>
<name>A0ABS7S9S1_9MICO</name>